<dbReference type="InterPro" id="IPR014017">
    <property type="entry name" value="DNA_helicase_UvrD-like_C"/>
</dbReference>
<evidence type="ECO:0000259" key="17">
    <source>
        <dbReference type="PROSITE" id="PS51198"/>
    </source>
</evidence>
<dbReference type="InterPro" id="IPR027417">
    <property type="entry name" value="P-loop_NTPase"/>
</dbReference>
<dbReference type="PROSITE" id="PS51217">
    <property type="entry name" value="UVRD_HELICASE_CTER"/>
    <property type="match status" value="1"/>
</dbReference>
<evidence type="ECO:0000256" key="2">
    <source>
        <dbReference type="ARBA" id="ARBA00022722"/>
    </source>
</evidence>
<keyword evidence="9" id="KW-0238">DNA-binding</keyword>
<protein>
    <recommendedName>
        <fullName evidence="13">DNA 3'-5' helicase</fullName>
        <ecNumber evidence="13">5.6.2.4</ecNumber>
    </recommendedName>
</protein>
<dbReference type="InterPro" id="IPR013986">
    <property type="entry name" value="DExx_box_DNA_helicase_dom_sf"/>
</dbReference>
<evidence type="ECO:0000256" key="11">
    <source>
        <dbReference type="ARBA" id="ARBA00023235"/>
    </source>
</evidence>
<evidence type="ECO:0000256" key="15">
    <source>
        <dbReference type="PROSITE-ProRule" id="PRU00560"/>
    </source>
</evidence>
<dbReference type="Proteomes" id="UP000316639">
    <property type="component" value="Unassembled WGS sequence"/>
</dbReference>
<keyword evidence="20" id="KW-1185">Reference proteome</keyword>
<evidence type="ECO:0000256" key="6">
    <source>
        <dbReference type="ARBA" id="ARBA00022806"/>
    </source>
</evidence>
<keyword evidence="5 15" id="KW-0378">Hydrolase</keyword>
<feature type="domain" description="UvrD-like helicase ATP-binding" evidence="17">
    <location>
        <begin position="15"/>
        <end position="355"/>
    </location>
</feature>
<evidence type="ECO:0000256" key="12">
    <source>
        <dbReference type="ARBA" id="ARBA00034617"/>
    </source>
</evidence>
<comment type="catalytic activity">
    <reaction evidence="14">
        <text>ATP + H2O = ADP + phosphate + H(+)</text>
        <dbReference type="Rhea" id="RHEA:13065"/>
        <dbReference type="ChEBI" id="CHEBI:15377"/>
        <dbReference type="ChEBI" id="CHEBI:15378"/>
        <dbReference type="ChEBI" id="CHEBI:30616"/>
        <dbReference type="ChEBI" id="CHEBI:43474"/>
        <dbReference type="ChEBI" id="CHEBI:456216"/>
        <dbReference type="EC" id="5.6.2.4"/>
    </reaction>
</comment>
<keyword evidence="11" id="KW-0413">Isomerase</keyword>
<evidence type="ECO:0000256" key="14">
    <source>
        <dbReference type="ARBA" id="ARBA00048988"/>
    </source>
</evidence>
<keyword evidence="2" id="KW-0540">Nuclease</keyword>
<feature type="domain" description="UvrD-like helicase C-terminal" evidence="18">
    <location>
        <begin position="356"/>
        <end position="666"/>
    </location>
</feature>
<reference evidence="19 20" key="1">
    <citation type="submission" date="2019-07" db="EMBL/GenBank/DDBJ databases">
        <title>Lentzea xizangensis sp. nov., isolated from Qinghai-Tibetan Plateau Soils.</title>
        <authorList>
            <person name="Huang J."/>
        </authorList>
    </citation>
    <scope>NUCLEOTIDE SEQUENCE [LARGE SCALE GENOMIC DNA]</scope>
    <source>
        <strain evidence="19 20">FXJ1.1311</strain>
    </source>
</reference>
<evidence type="ECO:0000259" key="18">
    <source>
        <dbReference type="PROSITE" id="PS51217"/>
    </source>
</evidence>
<evidence type="ECO:0000256" key="7">
    <source>
        <dbReference type="ARBA" id="ARBA00022839"/>
    </source>
</evidence>
<dbReference type="GO" id="GO:0005524">
    <property type="term" value="F:ATP binding"/>
    <property type="evidence" value="ECO:0007669"/>
    <property type="project" value="UniProtKB-UniRule"/>
</dbReference>
<dbReference type="Pfam" id="PF13361">
    <property type="entry name" value="UvrD_C"/>
    <property type="match status" value="2"/>
</dbReference>
<dbReference type="OrthoDB" id="4812256at2"/>
<keyword evidence="4" id="KW-0227">DNA damage</keyword>
<dbReference type="GO" id="GO:0005829">
    <property type="term" value="C:cytosol"/>
    <property type="evidence" value="ECO:0007669"/>
    <property type="project" value="TreeGrafter"/>
</dbReference>
<evidence type="ECO:0000256" key="13">
    <source>
        <dbReference type="ARBA" id="ARBA00034808"/>
    </source>
</evidence>
<evidence type="ECO:0000256" key="10">
    <source>
        <dbReference type="ARBA" id="ARBA00023204"/>
    </source>
</evidence>
<dbReference type="GO" id="GO:0003677">
    <property type="term" value="F:DNA binding"/>
    <property type="evidence" value="ECO:0007669"/>
    <property type="project" value="UniProtKB-KW"/>
</dbReference>
<keyword evidence="3 15" id="KW-0547">Nucleotide-binding</keyword>
<dbReference type="Gene3D" id="3.40.50.300">
    <property type="entry name" value="P-loop containing nucleotide triphosphate hydrolases"/>
    <property type="match status" value="3"/>
</dbReference>
<dbReference type="Gene3D" id="3.90.320.10">
    <property type="match status" value="1"/>
</dbReference>
<sequence>MTVSPFEVADALGLNKPTPEQAAVIAAPTSPALVVAGAGAGKTETMAARVVWLVANGIVTPDRVLGLTFTRKAARQLAERVRARLRRLAGSGLLDELDPSGERRMAVLTGEPTVLTYHAYAGRLVSEHGLRLPVEPGVRLLTETASWQLAHRVVATWSRDLDTDKVPATITGYLLALAGELGEHLVEPEALRDNAEKLCSLIENAPKAKGQRDALPEKLKVVIGAQRMRVALLPLLEAYQQRKRREAAMDFADQMSLAALLADSHREVVQGERDRYGTVLLDEYQDTGHAQRVLLRSLFGQGQSHKSGHMPVTAVGDPAQAIYGWRGASAANLPRFADDFPPTNKFGLLTSFRNPPEVLTLANAVSKPLRDMGLDVEELKAREGAGPGDVRLALHTDIRAELDWMADTVAAQWEAHLDEHNVPPTAAVLVRRRSDMAAIAAALRERGLPVEVVGLGGLLDEPEVRDLTSALRVLVDPLAGTAAARLLTGSRWRVAARDLAALWQRARELAISPSRQSVVDDPLLVIADALPGEHAEQAGLADALDNPGSPDAYSPDGYRRIRRLGGELSRLRERLVQPLPELVADVERTLLLDIEAMARPGSVGRAHLDAFADVVADYAQSSPSATLQSLLDYLYTAEHAEDGLEPGEVEVAEDRVQVLTVHSAKGLEWHIVALPHLVKDVFPGRKKSSSWLRNVTELPAELRGDTQDLPVLRAFAGMNRKEIDEALTRHEEEFDERRLVEERRLLYVGVTRAEHSLLMSGHWWAEAGERPKGPSPFLTEIHEVMTGDDSPGDVVVWADQPDEEEPNPLAAEVKAAQWPNDPLGRRRDAVVEGAEMVLAELNAIRDAAVRAQTPGLRAPDQIELLLPIEELEPPPDDFEPPPDDEPFFDEEPPPEPEFEDVEEDEEADPEGWAQDVEVLLAERAAAASRREEVLLPENLSVSQLVELAKDPDLLARRLRRPLPFPPNPMARRGTAFHTWLENRFGATRLLDIDELPGAGDEDASPDADLERLKEAFLGSAWADRAPHDVEVPFEAEFEGISVRGRMDAVFRDEDGGWTVVDWKTGAVPEEEQLPALSVQLAAYRLAWAALVDAPLPSVRAAFHYVRHDHTLRPSDLLDEDGIKALIRSVSS</sequence>
<dbReference type="InterPro" id="IPR014016">
    <property type="entry name" value="UvrD-like_ATP-bd"/>
</dbReference>
<dbReference type="EMBL" id="VOBR01000016">
    <property type="protein sequence ID" value="TWP49338.1"/>
    <property type="molecule type" value="Genomic_DNA"/>
</dbReference>
<dbReference type="InterPro" id="IPR011604">
    <property type="entry name" value="PDDEXK-like_dom_sf"/>
</dbReference>
<dbReference type="InterPro" id="IPR000212">
    <property type="entry name" value="DNA_helicase_UvrD/REP"/>
</dbReference>
<dbReference type="AlphaFoldDB" id="A0A563EQ75"/>
<feature type="compositionally biased region" description="Acidic residues" evidence="16">
    <location>
        <begin position="871"/>
        <end position="909"/>
    </location>
</feature>
<evidence type="ECO:0000313" key="20">
    <source>
        <dbReference type="Proteomes" id="UP000316639"/>
    </source>
</evidence>
<dbReference type="Pfam" id="PF00580">
    <property type="entry name" value="UvrD-helicase"/>
    <property type="match status" value="1"/>
</dbReference>
<evidence type="ECO:0000256" key="16">
    <source>
        <dbReference type="SAM" id="MobiDB-lite"/>
    </source>
</evidence>
<evidence type="ECO:0000256" key="3">
    <source>
        <dbReference type="ARBA" id="ARBA00022741"/>
    </source>
</evidence>
<dbReference type="InterPro" id="IPR038726">
    <property type="entry name" value="PDDEXK_AddAB-type"/>
</dbReference>
<keyword evidence="7" id="KW-0269">Exonuclease</keyword>
<dbReference type="SUPFAM" id="SSF52980">
    <property type="entry name" value="Restriction endonuclease-like"/>
    <property type="match status" value="1"/>
</dbReference>
<keyword evidence="8 15" id="KW-0067">ATP-binding</keyword>
<dbReference type="CDD" id="cd17932">
    <property type="entry name" value="DEXQc_UvrD"/>
    <property type="match status" value="1"/>
</dbReference>
<comment type="similarity">
    <text evidence="1">Belongs to the helicase family. UvrD subfamily.</text>
</comment>
<evidence type="ECO:0000256" key="1">
    <source>
        <dbReference type="ARBA" id="ARBA00009922"/>
    </source>
</evidence>
<keyword evidence="10" id="KW-0234">DNA repair</keyword>
<evidence type="ECO:0000256" key="8">
    <source>
        <dbReference type="ARBA" id="ARBA00022840"/>
    </source>
</evidence>
<feature type="region of interest" description="Disordered" evidence="16">
    <location>
        <begin position="871"/>
        <end position="910"/>
    </location>
</feature>
<evidence type="ECO:0000256" key="9">
    <source>
        <dbReference type="ARBA" id="ARBA00023125"/>
    </source>
</evidence>
<proteinExistence type="inferred from homology"/>
<dbReference type="PROSITE" id="PS51198">
    <property type="entry name" value="UVRD_HELICASE_ATP_BIND"/>
    <property type="match status" value="1"/>
</dbReference>
<dbReference type="Gene3D" id="1.10.486.10">
    <property type="entry name" value="PCRA, domain 4"/>
    <property type="match status" value="1"/>
</dbReference>
<feature type="binding site" evidence="15">
    <location>
        <begin position="36"/>
        <end position="43"/>
    </location>
    <ligand>
        <name>ATP</name>
        <dbReference type="ChEBI" id="CHEBI:30616"/>
    </ligand>
</feature>
<dbReference type="RefSeq" id="WP_146354910.1">
    <property type="nucleotide sequence ID" value="NZ_VOBR01000016.1"/>
</dbReference>
<gene>
    <name evidence="19" type="ORF">FKR81_24840</name>
</gene>
<dbReference type="Gene3D" id="1.10.10.160">
    <property type="match status" value="1"/>
</dbReference>
<keyword evidence="6 15" id="KW-0347">Helicase</keyword>
<evidence type="ECO:0000256" key="4">
    <source>
        <dbReference type="ARBA" id="ARBA00022763"/>
    </source>
</evidence>
<dbReference type="PANTHER" id="PTHR11070:SF55">
    <property type="entry name" value="DNA 3'-5' HELICASE"/>
    <property type="match status" value="1"/>
</dbReference>
<dbReference type="EC" id="5.6.2.4" evidence="13"/>
<dbReference type="PANTHER" id="PTHR11070">
    <property type="entry name" value="UVRD / RECB / PCRA DNA HELICASE FAMILY MEMBER"/>
    <property type="match status" value="1"/>
</dbReference>
<comment type="catalytic activity">
    <reaction evidence="12">
        <text>Couples ATP hydrolysis with the unwinding of duplex DNA by translocating in the 3'-5' direction.</text>
        <dbReference type="EC" id="5.6.2.4"/>
    </reaction>
</comment>
<dbReference type="Pfam" id="PF12705">
    <property type="entry name" value="PDDEXK_1"/>
    <property type="match status" value="1"/>
</dbReference>
<dbReference type="GO" id="GO:0033202">
    <property type="term" value="C:DNA helicase complex"/>
    <property type="evidence" value="ECO:0007669"/>
    <property type="project" value="TreeGrafter"/>
</dbReference>
<evidence type="ECO:0000256" key="5">
    <source>
        <dbReference type="ARBA" id="ARBA00022801"/>
    </source>
</evidence>
<dbReference type="GO" id="GO:0004527">
    <property type="term" value="F:exonuclease activity"/>
    <property type="evidence" value="ECO:0007669"/>
    <property type="project" value="UniProtKB-KW"/>
</dbReference>
<dbReference type="SUPFAM" id="SSF52540">
    <property type="entry name" value="P-loop containing nucleoside triphosphate hydrolases"/>
    <property type="match status" value="1"/>
</dbReference>
<name>A0A563EQ75_9PSEU</name>
<dbReference type="GO" id="GO:0043138">
    <property type="term" value="F:3'-5' DNA helicase activity"/>
    <property type="evidence" value="ECO:0007669"/>
    <property type="project" value="UniProtKB-EC"/>
</dbReference>
<organism evidence="19 20">
    <name type="scientific">Lentzea tibetensis</name>
    <dbReference type="NCBI Taxonomy" id="2591470"/>
    <lineage>
        <taxon>Bacteria</taxon>
        <taxon>Bacillati</taxon>
        <taxon>Actinomycetota</taxon>
        <taxon>Actinomycetes</taxon>
        <taxon>Pseudonocardiales</taxon>
        <taxon>Pseudonocardiaceae</taxon>
        <taxon>Lentzea</taxon>
    </lineage>
</organism>
<accession>A0A563EQ75</accession>
<dbReference type="InterPro" id="IPR011335">
    <property type="entry name" value="Restrct_endonuc-II-like"/>
</dbReference>
<comment type="caution">
    <text evidence="19">The sequence shown here is derived from an EMBL/GenBank/DDBJ whole genome shotgun (WGS) entry which is preliminary data.</text>
</comment>
<evidence type="ECO:0000313" key="19">
    <source>
        <dbReference type="EMBL" id="TWP49338.1"/>
    </source>
</evidence>
<dbReference type="GO" id="GO:0000725">
    <property type="term" value="P:recombinational repair"/>
    <property type="evidence" value="ECO:0007669"/>
    <property type="project" value="TreeGrafter"/>
</dbReference>